<protein>
    <submittedName>
        <fullName evidence="1">Uncharacterized protein</fullName>
    </submittedName>
</protein>
<gene>
    <name evidence="1" type="ORF">SBD_4816</name>
</gene>
<name>M3DAD6_9ACTN</name>
<proteinExistence type="predicted"/>
<accession>M3DAD6</accession>
<dbReference type="EMBL" id="KB405089">
    <property type="protein sequence ID" value="EMF53272.1"/>
    <property type="molecule type" value="Genomic_DNA"/>
</dbReference>
<sequence>MREADDGVLATAITCSGPPPHLGGQVTATRVARVPGCVGARFSSPRERVARRSAGHGHVCAPDGGAVERDSEWVRWQL</sequence>
<dbReference type="AlphaFoldDB" id="M3DAD6"/>
<dbReference type="Proteomes" id="UP000030760">
    <property type="component" value="Unassembled WGS sequence"/>
</dbReference>
<evidence type="ECO:0000313" key="2">
    <source>
        <dbReference type="Proteomes" id="UP000030760"/>
    </source>
</evidence>
<organism evidence="1 2">
    <name type="scientific">Streptomyces bottropensis ATCC 25435</name>
    <dbReference type="NCBI Taxonomy" id="1054862"/>
    <lineage>
        <taxon>Bacteria</taxon>
        <taxon>Bacillati</taxon>
        <taxon>Actinomycetota</taxon>
        <taxon>Actinomycetes</taxon>
        <taxon>Kitasatosporales</taxon>
        <taxon>Streptomycetaceae</taxon>
        <taxon>Streptomyces</taxon>
    </lineage>
</organism>
<evidence type="ECO:0000313" key="1">
    <source>
        <dbReference type="EMBL" id="EMF53272.1"/>
    </source>
</evidence>
<reference evidence="2" key="1">
    <citation type="journal article" date="2013" name="Genome Announc.">
        <title>Draft Genome Sequence of Streptomyces bottropensis ATCC 25435, a Bottromycin-Producing Actinomycete.</title>
        <authorList>
            <person name="Zhang H."/>
            <person name="Zhou W."/>
            <person name="Zhuang Y."/>
            <person name="Liang X."/>
            <person name="Liu T."/>
        </authorList>
    </citation>
    <scope>NUCLEOTIDE SEQUENCE [LARGE SCALE GENOMIC DNA]</scope>
    <source>
        <strain evidence="2">ATCC 25435</strain>
    </source>
</reference>